<dbReference type="KEGG" id="pbf:CFX0092_A2224"/>
<dbReference type="EMBL" id="LN890655">
    <property type="protein sequence ID" value="CUS04102.2"/>
    <property type="molecule type" value="Genomic_DNA"/>
</dbReference>
<sequence>MINLMITKPVEVDCTFDEEGRVRVRRIRLGRPWQAVEQGRQWSDADGRHVLVMLPDGAHELVLRGDTLTWELRELPGTRRPA</sequence>
<dbReference type="Proteomes" id="UP000215027">
    <property type="component" value="Chromosome I"/>
</dbReference>
<dbReference type="AlphaFoldDB" id="A0A160T359"/>
<gene>
    <name evidence="1" type="ORF">CFX0092_A2224</name>
</gene>
<accession>A0A160T359</accession>
<name>A0A160T359_9CHLR</name>
<proteinExistence type="predicted"/>
<organism evidence="1 2">
    <name type="scientific">Candidatus Promineifilum breve</name>
    <dbReference type="NCBI Taxonomy" id="1806508"/>
    <lineage>
        <taxon>Bacteria</taxon>
        <taxon>Bacillati</taxon>
        <taxon>Chloroflexota</taxon>
        <taxon>Ardenticatenia</taxon>
        <taxon>Candidatus Promineifilales</taxon>
        <taxon>Candidatus Promineifilaceae</taxon>
        <taxon>Candidatus Promineifilum</taxon>
    </lineage>
</organism>
<keyword evidence="2" id="KW-1185">Reference proteome</keyword>
<protein>
    <submittedName>
        <fullName evidence="1">Uncharacterized protein</fullName>
    </submittedName>
</protein>
<evidence type="ECO:0000313" key="2">
    <source>
        <dbReference type="Proteomes" id="UP000215027"/>
    </source>
</evidence>
<evidence type="ECO:0000313" key="1">
    <source>
        <dbReference type="EMBL" id="CUS04102.2"/>
    </source>
</evidence>
<reference evidence="1" key="1">
    <citation type="submission" date="2016-01" db="EMBL/GenBank/DDBJ databases">
        <authorList>
            <person name="Mcilroy J.S."/>
            <person name="Karst M S."/>
            <person name="Albertsen M."/>
        </authorList>
    </citation>
    <scope>NUCLEOTIDE SEQUENCE</scope>
    <source>
        <strain evidence="1">Cfx-K</strain>
    </source>
</reference>